<accession>A0A7I6N4C9</accession>
<sequence length="414" mass="45544">MYNNSIKRKEGIWNMKNKKLLKLVAITAIVVTTLGIGSSVYASDVKNTSVATSTAVSQNQSSNRTIKRLGGKDRFDTAIEVSNEFTKSNKELGLIDWEFAYPDIANKKVDTIILCNAFDYPDALSAAPLTHMYNAPILLTEKDKLNSKTEAQIKKLGIKNVVIVGGDGVVSNTVTNRLKSLGIKVERIGGVDRYQTSLLIAKKVFNHQPTNTLHFVSGHNFTDALSVAPVSAKFMQPMLLVPQGTNKSLSDVPGLKEFVEYCEKNHSDKNKPGYSLWKYSYGSKNALSDIIEKELKGVDRIGYTTSAFLNNLQINNRKLFDGDLGSANNVIFTSGKNFPDALTSTALAGKTSSMIIYEGTVGENINELSQKYFDARKYLNDFTAKFRNSVTKVYYIGGESIVPNGADKKLNGQL</sequence>
<dbReference type="Gene3D" id="3.40.50.12090">
    <property type="match status" value="1"/>
</dbReference>
<name>A0A7I6N4C9_9CLOT</name>
<geneLocation type="plasmid" evidence="1">
    <name>pCAG</name>
</geneLocation>
<organism evidence="1">
    <name type="scientific">Clostridium argentinense</name>
    <dbReference type="NCBI Taxonomy" id="29341"/>
    <lineage>
        <taxon>Bacteria</taxon>
        <taxon>Bacillati</taxon>
        <taxon>Bacillota</taxon>
        <taxon>Clostridia</taxon>
        <taxon>Eubacteriales</taxon>
        <taxon>Clostridiaceae</taxon>
        <taxon>Clostridium</taxon>
    </lineage>
</organism>
<dbReference type="Pfam" id="PF04122">
    <property type="entry name" value="CW_binding_2"/>
    <property type="match status" value="3"/>
</dbReference>
<protein>
    <submittedName>
        <fullName evidence="1">Putative N-acetylmuramoyl-L-alanine amidase</fullName>
    </submittedName>
</protein>
<dbReference type="EMBL" id="AB853998">
    <property type="protein sequence ID" value="BBB39372.1"/>
    <property type="molecule type" value="Genomic_DNA"/>
</dbReference>
<dbReference type="PANTHER" id="PTHR30032:SF8">
    <property type="entry name" value="GERMINATION-SPECIFIC N-ACETYLMURAMOYL-L-ALANINE AMIDASE"/>
    <property type="match status" value="1"/>
</dbReference>
<dbReference type="InterPro" id="IPR051922">
    <property type="entry name" value="Bact_Sporulation_Assoc"/>
</dbReference>
<dbReference type="AlphaFoldDB" id="A0A7I6N4C9"/>
<evidence type="ECO:0000313" key="1">
    <source>
        <dbReference type="EMBL" id="BBB39372.1"/>
    </source>
</evidence>
<keyword evidence="1" id="KW-0614">Plasmid</keyword>
<dbReference type="InterPro" id="IPR007253">
    <property type="entry name" value="Cell_wall-bd_2"/>
</dbReference>
<dbReference type="PANTHER" id="PTHR30032">
    <property type="entry name" value="N-ACETYLMURAMOYL-L-ALANINE AMIDASE-RELATED"/>
    <property type="match status" value="1"/>
</dbReference>
<proteinExistence type="predicted"/>
<reference evidence="1" key="1">
    <citation type="journal article" date="2020" name="Anaerobe">
        <title>Analysis of a plasmid encoding botulinum neurotoxin type G gene in Clostridium argentinense.</title>
        <authorList>
            <person name="Sakaguchi Y."/>
            <person name="Uchiyama J."/>
            <person name="Take A."/>
            <person name="Gotoh K."/>
            <person name="Sakaguchi M."/>
            <person name="Suzuki T."/>
            <person name="Yamamoto Y."/>
            <person name="Hosomi K."/>
            <person name="Kohda T."/>
            <person name="Mukamoto M."/>
            <person name="Kozaki S."/>
            <person name="Hayashi S."/>
            <person name="Oguma K."/>
        </authorList>
    </citation>
    <scope>NUCLEOTIDE SEQUENCE</scope>
    <source>
        <strain evidence="1">2740</strain>
        <plasmid evidence="1">pCAG</plasmid>
    </source>
</reference>